<keyword evidence="6" id="KW-0915">Sodium</keyword>
<gene>
    <name evidence="12" type="ORF">ACRE_054120</name>
</gene>
<sequence length="354" mass="37179">MAPSLPYHEPPIGTILVQSSFLIILNAINHVLDSILYSGLVGQILVGIAWGMPGGKFLEMHTQEVVVQLGYIGLILLVFEGGLSTSLSDLKANLFLSILVALTGIIAPMGLSFILAPLVRASPVQAFTAGAALCATSLGTTFTLLGSSGLSSTRLGVVLTSAAMMDDIVGLIMVQVIANFGSSPSLDAVTVIRPVFVSLAFAVLLPLACRFIALPATRFLASKREHNPDSLLSKCLQHELLALAIHSCTLVAMVAGATYAGSSSLLGAYIAGAVISWWDVAAPHCWSGEKSSVSRNAHDSGDASANICSPVAHPSNSGSAVFEKYYRPALQRVLKPFFFVCKLQHLGEPHINGL</sequence>
<dbReference type="AlphaFoldDB" id="A0A086T391"/>
<evidence type="ECO:0000256" key="7">
    <source>
        <dbReference type="ARBA" id="ARBA00023065"/>
    </source>
</evidence>
<keyword evidence="4 10" id="KW-0812">Transmembrane</keyword>
<dbReference type="GO" id="GO:0016020">
    <property type="term" value="C:membrane"/>
    <property type="evidence" value="ECO:0007669"/>
    <property type="project" value="UniProtKB-SubCell"/>
</dbReference>
<evidence type="ECO:0000256" key="1">
    <source>
        <dbReference type="ARBA" id="ARBA00004141"/>
    </source>
</evidence>
<feature type="transmembrane region" description="Helical" evidence="10">
    <location>
        <begin position="65"/>
        <end position="83"/>
    </location>
</feature>
<evidence type="ECO:0000256" key="4">
    <source>
        <dbReference type="ARBA" id="ARBA00022692"/>
    </source>
</evidence>
<evidence type="ECO:0000256" key="9">
    <source>
        <dbReference type="ARBA" id="ARBA00023201"/>
    </source>
</evidence>
<feature type="transmembrane region" description="Helical" evidence="10">
    <location>
        <begin position="124"/>
        <end position="145"/>
    </location>
</feature>
<dbReference type="Proteomes" id="UP000029964">
    <property type="component" value="Unassembled WGS sequence"/>
</dbReference>
<dbReference type="PANTHER" id="PTHR43562">
    <property type="entry name" value="NAPA-TYPE SODIUM/HYDROGEN ANTIPORTER"/>
    <property type="match status" value="1"/>
</dbReference>
<comment type="subcellular location">
    <subcellularLocation>
        <location evidence="1">Membrane</location>
        <topology evidence="1">Multi-pass membrane protein</topology>
    </subcellularLocation>
</comment>
<feature type="transmembrane region" description="Helical" evidence="10">
    <location>
        <begin position="198"/>
        <end position="220"/>
    </location>
</feature>
<evidence type="ECO:0000313" key="12">
    <source>
        <dbReference type="EMBL" id="KFH43823.1"/>
    </source>
</evidence>
<organism evidence="12 13">
    <name type="scientific">Hapsidospora chrysogenum (strain ATCC 11550 / CBS 779.69 / DSM 880 / IAM 14645 / JCM 23072 / IMI 49137)</name>
    <name type="common">Acremonium chrysogenum</name>
    <dbReference type="NCBI Taxonomy" id="857340"/>
    <lineage>
        <taxon>Eukaryota</taxon>
        <taxon>Fungi</taxon>
        <taxon>Dikarya</taxon>
        <taxon>Ascomycota</taxon>
        <taxon>Pezizomycotina</taxon>
        <taxon>Sordariomycetes</taxon>
        <taxon>Hypocreomycetidae</taxon>
        <taxon>Hypocreales</taxon>
        <taxon>Bionectriaceae</taxon>
        <taxon>Hapsidospora</taxon>
    </lineage>
</organism>
<dbReference type="EMBL" id="JPKY01000061">
    <property type="protein sequence ID" value="KFH43823.1"/>
    <property type="molecule type" value="Genomic_DNA"/>
</dbReference>
<keyword evidence="13" id="KW-1185">Reference proteome</keyword>
<feature type="transmembrane region" description="Helical" evidence="10">
    <location>
        <begin position="12"/>
        <end position="28"/>
    </location>
</feature>
<accession>A0A086T391</accession>
<keyword evidence="8 10" id="KW-0472">Membrane</keyword>
<evidence type="ECO:0000256" key="10">
    <source>
        <dbReference type="SAM" id="Phobius"/>
    </source>
</evidence>
<reference evidence="13" key="1">
    <citation type="journal article" date="2014" name="Genome Announc.">
        <title>Genome sequence and annotation of Acremonium chrysogenum, producer of the beta-lactam antibiotic cephalosporin C.</title>
        <authorList>
            <person name="Terfehr D."/>
            <person name="Dahlmann T.A."/>
            <person name="Specht T."/>
            <person name="Zadra I."/>
            <person name="Kuernsteiner H."/>
            <person name="Kueck U."/>
        </authorList>
    </citation>
    <scope>NUCLEOTIDE SEQUENCE [LARGE SCALE GENOMIC DNA]</scope>
    <source>
        <strain evidence="13">ATCC 11550 / CBS 779.69 / DSM 880 / IAM 14645 / JCM 23072 / IMI 49137</strain>
    </source>
</reference>
<dbReference type="GO" id="GO:0006814">
    <property type="term" value="P:sodium ion transport"/>
    <property type="evidence" value="ECO:0007669"/>
    <property type="project" value="UniProtKB-KW"/>
</dbReference>
<dbReference type="InterPro" id="IPR038770">
    <property type="entry name" value="Na+/solute_symporter_sf"/>
</dbReference>
<evidence type="ECO:0000313" key="13">
    <source>
        <dbReference type="Proteomes" id="UP000029964"/>
    </source>
</evidence>
<evidence type="ECO:0000256" key="8">
    <source>
        <dbReference type="ARBA" id="ARBA00023136"/>
    </source>
</evidence>
<evidence type="ECO:0000259" key="11">
    <source>
        <dbReference type="Pfam" id="PF00999"/>
    </source>
</evidence>
<dbReference type="Pfam" id="PF00999">
    <property type="entry name" value="Na_H_Exchanger"/>
    <property type="match status" value="1"/>
</dbReference>
<feature type="transmembrane region" description="Helical" evidence="10">
    <location>
        <begin position="157"/>
        <end position="178"/>
    </location>
</feature>
<dbReference type="GO" id="GO:0015297">
    <property type="term" value="F:antiporter activity"/>
    <property type="evidence" value="ECO:0007669"/>
    <property type="project" value="UniProtKB-KW"/>
</dbReference>
<feature type="transmembrane region" description="Helical" evidence="10">
    <location>
        <begin position="35"/>
        <end position="53"/>
    </location>
</feature>
<dbReference type="InterPro" id="IPR006153">
    <property type="entry name" value="Cation/H_exchanger_TM"/>
</dbReference>
<evidence type="ECO:0000256" key="2">
    <source>
        <dbReference type="ARBA" id="ARBA00022448"/>
    </source>
</evidence>
<keyword evidence="9" id="KW-0739">Sodium transport</keyword>
<dbReference type="HOGENOM" id="CLU_024407_0_0_1"/>
<keyword evidence="2" id="KW-0813">Transport</keyword>
<dbReference type="OrthoDB" id="1288932at2759"/>
<dbReference type="Gene3D" id="1.20.1530.20">
    <property type="match status" value="1"/>
</dbReference>
<dbReference type="STRING" id="857340.A0A086T391"/>
<evidence type="ECO:0000256" key="5">
    <source>
        <dbReference type="ARBA" id="ARBA00022989"/>
    </source>
</evidence>
<dbReference type="GO" id="GO:1902600">
    <property type="term" value="P:proton transmembrane transport"/>
    <property type="evidence" value="ECO:0007669"/>
    <property type="project" value="InterPro"/>
</dbReference>
<comment type="caution">
    <text evidence="12">The sequence shown here is derived from an EMBL/GenBank/DDBJ whole genome shotgun (WGS) entry which is preliminary data.</text>
</comment>
<keyword evidence="7" id="KW-0406">Ion transport</keyword>
<name>A0A086T391_HAPC1</name>
<feature type="transmembrane region" description="Helical" evidence="10">
    <location>
        <begin position="95"/>
        <end position="118"/>
    </location>
</feature>
<dbReference type="PANTHER" id="PTHR43562:SF3">
    <property type="entry name" value="SODIUM ION_PROTON EXCHANGER (EUROFUNG)"/>
    <property type="match status" value="1"/>
</dbReference>
<keyword evidence="3" id="KW-0050">Antiport</keyword>
<protein>
    <submittedName>
        <fullName evidence="12">Na(+)/H(+)-K(+) antiporter-like protein</fullName>
    </submittedName>
</protein>
<evidence type="ECO:0000256" key="6">
    <source>
        <dbReference type="ARBA" id="ARBA00023053"/>
    </source>
</evidence>
<evidence type="ECO:0000256" key="3">
    <source>
        <dbReference type="ARBA" id="ARBA00022449"/>
    </source>
</evidence>
<proteinExistence type="predicted"/>
<feature type="domain" description="Cation/H+ exchanger transmembrane" evidence="11">
    <location>
        <begin position="37"/>
        <end position="277"/>
    </location>
</feature>
<keyword evidence="5 10" id="KW-1133">Transmembrane helix</keyword>